<keyword evidence="3" id="KW-0274">FAD</keyword>
<dbReference type="InterPro" id="IPR050446">
    <property type="entry name" value="FAD-oxidoreductase/Apoptosis"/>
</dbReference>
<evidence type="ECO:0000259" key="5">
    <source>
        <dbReference type="Pfam" id="PF07992"/>
    </source>
</evidence>
<keyword evidence="4" id="KW-0560">Oxidoreductase</keyword>
<evidence type="ECO:0000256" key="1">
    <source>
        <dbReference type="ARBA" id="ARBA00001974"/>
    </source>
</evidence>
<dbReference type="GO" id="GO:0005737">
    <property type="term" value="C:cytoplasm"/>
    <property type="evidence" value="ECO:0007669"/>
    <property type="project" value="TreeGrafter"/>
</dbReference>
<dbReference type="PRINTS" id="PR00368">
    <property type="entry name" value="FADPNR"/>
</dbReference>
<comment type="cofactor">
    <cofactor evidence="1">
        <name>FAD</name>
        <dbReference type="ChEBI" id="CHEBI:57692"/>
    </cofactor>
</comment>
<dbReference type="Pfam" id="PF07992">
    <property type="entry name" value="Pyr_redox_2"/>
    <property type="match status" value="1"/>
</dbReference>
<keyword evidence="2" id="KW-0285">Flavoprotein</keyword>
<dbReference type="InterPro" id="IPR028202">
    <property type="entry name" value="Reductase_C"/>
</dbReference>
<dbReference type="OrthoDB" id="7809559at2"/>
<protein>
    <submittedName>
        <fullName evidence="7">Pyridine nucleotide-disulfide oxidoreductase</fullName>
    </submittedName>
</protein>
<dbReference type="Gene3D" id="3.30.390.30">
    <property type="match status" value="1"/>
</dbReference>
<dbReference type="PANTHER" id="PTHR43557:SF2">
    <property type="entry name" value="RIESKE DOMAIN-CONTAINING PROTEIN-RELATED"/>
    <property type="match status" value="1"/>
</dbReference>
<dbReference type="SUPFAM" id="SSF55424">
    <property type="entry name" value="FAD/NAD-linked reductases, dimerisation (C-terminal) domain"/>
    <property type="match status" value="1"/>
</dbReference>
<dbReference type="Proteomes" id="UP000278823">
    <property type="component" value="Unassembled WGS sequence"/>
</dbReference>
<keyword evidence="8" id="KW-1185">Reference proteome</keyword>
<accession>A0A3S0SM24</accession>
<dbReference type="InterPro" id="IPR016156">
    <property type="entry name" value="FAD/NAD-linked_Rdtase_dimer_sf"/>
</dbReference>
<evidence type="ECO:0000313" key="8">
    <source>
        <dbReference type="Proteomes" id="UP000278823"/>
    </source>
</evidence>
<dbReference type="InterPro" id="IPR036188">
    <property type="entry name" value="FAD/NAD-bd_sf"/>
</dbReference>
<dbReference type="RefSeq" id="WP_126924681.1">
    <property type="nucleotide sequence ID" value="NZ_ML133699.1"/>
</dbReference>
<dbReference type="GO" id="GO:0016651">
    <property type="term" value="F:oxidoreductase activity, acting on NAD(P)H"/>
    <property type="evidence" value="ECO:0007669"/>
    <property type="project" value="TreeGrafter"/>
</dbReference>
<sequence length="402" mass="43084">MKRRVLIIGAGQAAVQAAVSLRTEGFDDEIVVLGDEGRLPYQRPPLSKAYLSDGREDILALRPSGFWEKSHISIEPDRPIIAVDRMEREVIDSKDKRLSFTHLIFATGARARTLALPGGDLHGVLSLRTVADATRLRTMLDCHKRIVAIGAGFVGMETAAALAGLGHQVTVVEAGERCLGRAVSGITSETLADGLRQRGVDLRLSAQIERIVGSEGIVFGVQLRDGPIIPADIVLIATGAQPNDQLAAACGLDTTIGICVDSHLRTSDDGIFAIGDCASFDCPREGRNLRLESVQNASDHGRSVALSILGRPVPHDRRPWFWSDQGMCKLQIAGLALPHDDTHTVLSGGKIAAFRFRRERLIAVETVNDPAEHIKARKILAAGPGPTYDDLKAAGFSLGGLA</sequence>
<evidence type="ECO:0000256" key="3">
    <source>
        <dbReference type="ARBA" id="ARBA00022827"/>
    </source>
</evidence>
<evidence type="ECO:0000259" key="6">
    <source>
        <dbReference type="Pfam" id="PF14759"/>
    </source>
</evidence>
<gene>
    <name evidence="7" type="ORF">EFQ99_29485</name>
</gene>
<feature type="domain" description="Reductase C-terminal" evidence="6">
    <location>
        <begin position="320"/>
        <end position="398"/>
    </location>
</feature>
<feature type="domain" description="FAD/NAD(P)-binding" evidence="5">
    <location>
        <begin position="4"/>
        <end position="301"/>
    </location>
</feature>
<reference evidence="8" key="1">
    <citation type="submission" date="2018-11" db="EMBL/GenBank/DDBJ databases">
        <title>Rhizobium chutanense sp. nov., isolated from root nodules of Phaseolus vulgaris in China.</title>
        <authorList>
            <person name="Huo Y."/>
        </authorList>
    </citation>
    <scope>NUCLEOTIDE SEQUENCE [LARGE SCALE GENOMIC DNA]</scope>
    <source>
        <strain evidence="8">CCBAU 65647</strain>
    </source>
</reference>
<dbReference type="EMBL" id="RJTH01000015">
    <property type="protein sequence ID" value="RUM20461.1"/>
    <property type="molecule type" value="Genomic_DNA"/>
</dbReference>
<dbReference type="SUPFAM" id="SSF51905">
    <property type="entry name" value="FAD/NAD(P)-binding domain"/>
    <property type="match status" value="1"/>
</dbReference>
<dbReference type="PANTHER" id="PTHR43557">
    <property type="entry name" value="APOPTOSIS-INDUCING FACTOR 1"/>
    <property type="match status" value="1"/>
</dbReference>
<dbReference type="Pfam" id="PF14759">
    <property type="entry name" value="Reductase_C"/>
    <property type="match status" value="1"/>
</dbReference>
<dbReference type="InterPro" id="IPR023753">
    <property type="entry name" value="FAD/NAD-binding_dom"/>
</dbReference>
<dbReference type="PRINTS" id="PR00411">
    <property type="entry name" value="PNDRDTASEI"/>
</dbReference>
<name>A0A3S0SM24_9HYPH</name>
<evidence type="ECO:0000313" key="7">
    <source>
        <dbReference type="EMBL" id="RUM20461.1"/>
    </source>
</evidence>
<dbReference type="AlphaFoldDB" id="A0A3S0SM24"/>
<organism evidence="7 8">
    <name type="scientific">Rhizobium vallis</name>
    <dbReference type="NCBI Taxonomy" id="634290"/>
    <lineage>
        <taxon>Bacteria</taxon>
        <taxon>Pseudomonadati</taxon>
        <taxon>Pseudomonadota</taxon>
        <taxon>Alphaproteobacteria</taxon>
        <taxon>Hyphomicrobiales</taxon>
        <taxon>Rhizobiaceae</taxon>
        <taxon>Rhizobium/Agrobacterium group</taxon>
        <taxon>Rhizobium</taxon>
    </lineage>
</organism>
<comment type="caution">
    <text evidence="7">The sequence shown here is derived from an EMBL/GenBank/DDBJ whole genome shotgun (WGS) entry which is preliminary data.</text>
</comment>
<evidence type="ECO:0000256" key="2">
    <source>
        <dbReference type="ARBA" id="ARBA00022630"/>
    </source>
</evidence>
<dbReference type="Gene3D" id="3.50.50.60">
    <property type="entry name" value="FAD/NAD(P)-binding domain"/>
    <property type="match status" value="2"/>
</dbReference>
<evidence type="ECO:0000256" key="4">
    <source>
        <dbReference type="ARBA" id="ARBA00023002"/>
    </source>
</evidence>
<proteinExistence type="predicted"/>